<dbReference type="OrthoDB" id="2407081at2759"/>
<sequence>MPPSKSLEVKETKYITTLQKPKLCKRFIQYLSKHISVNINKQCLIMKVDQFAIIPDEIYKWLINVLSFHEYYHGSAKPQTLISKDMQDNSLRLEMKLLFPKFDLTLNKADGVCMKASSNKEIVFIEVSGGPESTVENHVWEDTEKLIKEAMFGLVSLLRDYLDKNATNAKNIRTYMVQVIETLLFGFTNKVSSITVLPFSFDEVEKFLEIFELLYALLNGLEGQKNELKKLALTKPIKYIPTVRDWIWVPESIVKWKVIGILKNV</sequence>
<keyword evidence="2" id="KW-1185">Reference proteome</keyword>
<gene>
    <name evidence="1" type="ORF">FWILDA_LOCUS8760</name>
</gene>
<dbReference type="EMBL" id="CAMKVN010001919">
    <property type="protein sequence ID" value="CAI2178783.1"/>
    <property type="molecule type" value="Genomic_DNA"/>
</dbReference>
<proteinExistence type="predicted"/>
<evidence type="ECO:0000313" key="2">
    <source>
        <dbReference type="Proteomes" id="UP001153678"/>
    </source>
</evidence>
<protein>
    <submittedName>
        <fullName evidence="1">13296_t:CDS:1</fullName>
    </submittedName>
</protein>
<accession>A0A9W4SRC7</accession>
<dbReference type="AlphaFoldDB" id="A0A9W4SRC7"/>
<dbReference type="Proteomes" id="UP001153678">
    <property type="component" value="Unassembled WGS sequence"/>
</dbReference>
<reference evidence="1" key="1">
    <citation type="submission" date="2022-08" db="EMBL/GenBank/DDBJ databases">
        <authorList>
            <person name="Kallberg Y."/>
            <person name="Tangrot J."/>
            <person name="Rosling A."/>
        </authorList>
    </citation>
    <scope>NUCLEOTIDE SEQUENCE</scope>
    <source>
        <strain evidence="1">Wild A</strain>
    </source>
</reference>
<name>A0A9W4SRC7_9GLOM</name>
<organism evidence="1 2">
    <name type="scientific">Funneliformis geosporum</name>
    <dbReference type="NCBI Taxonomy" id="1117311"/>
    <lineage>
        <taxon>Eukaryota</taxon>
        <taxon>Fungi</taxon>
        <taxon>Fungi incertae sedis</taxon>
        <taxon>Mucoromycota</taxon>
        <taxon>Glomeromycotina</taxon>
        <taxon>Glomeromycetes</taxon>
        <taxon>Glomerales</taxon>
        <taxon>Glomeraceae</taxon>
        <taxon>Funneliformis</taxon>
    </lineage>
</organism>
<evidence type="ECO:0000313" key="1">
    <source>
        <dbReference type="EMBL" id="CAI2178783.1"/>
    </source>
</evidence>
<comment type="caution">
    <text evidence="1">The sequence shown here is derived from an EMBL/GenBank/DDBJ whole genome shotgun (WGS) entry which is preliminary data.</text>
</comment>